<dbReference type="AlphaFoldDB" id="A0A2W5K5V0"/>
<comment type="caution">
    <text evidence="1">The sequence shown here is derived from an EMBL/GenBank/DDBJ whole genome shotgun (WGS) entry which is preliminary data.</text>
</comment>
<name>A0A2W5K5V0_ANCNO</name>
<dbReference type="Proteomes" id="UP000249577">
    <property type="component" value="Unassembled WGS sequence"/>
</dbReference>
<evidence type="ECO:0000313" key="2">
    <source>
        <dbReference type="Proteomes" id="UP000249577"/>
    </source>
</evidence>
<sequence>MLAARSALRAHVAPQARATGPVRARLRERDGLVLASVAALKGREQELADAVRARFGIELPAGPKRAAAGASAFVGAGPRKWLFVSEDPEADISDLPAAVVDQSDGRTVLSLSGEAAREILSTLVTVDLHPRAFAAGDAASTHAAGISIHLWQVDDAPSYEIAAFRSYAATLWRWIAHAGAARGLEAAAND</sequence>
<evidence type="ECO:0000313" key="1">
    <source>
        <dbReference type="EMBL" id="PZQ11329.1"/>
    </source>
</evidence>
<dbReference type="InterPro" id="IPR027266">
    <property type="entry name" value="TrmE/GcvT-like"/>
</dbReference>
<evidence type="ECO:0008006" key="3">
    <source>
        <dbReference type="Google" id="ProtNLM"/>
    </source>
</evidence>
<dbReference type="Pfam" id="PF04268">
    <property type="entry name" value="SoxG"/>
    <property type="match status" value="1"/>
</dbReference>
<dbReference type="Gene3D" id="3.30.70.1520">
    <property type="entry name" value="Heterotetrameric sarcosine oxidase"/>
    <property type="match status" value="1"/>
</dbReference>
<gene>
    <name evidence="1" type="ORF">DI565_18745</name>
</gene>
<dbReference type="SUPFAM" id="SSF103025">
    <property type="entry name" value="Folate-binding domain"/>
    <property type="match status" value="1"/>
</dbReference>
<dbReference type="Gene3D" id="3.30.1360.120">
    <property type="entry name" value="Probable tRNA modification gtpase trme, domain 1"/>
    <property type="match status" value="1"/>
</dbReference>
<protein>
    <recommendedName>
        <fullName evidence="3">Sarcosine oxidase subunit gamma</fullName>
    </recommendedName>
</protein>
<dbReference type="InterPro" id="IPR007375">
    <property type="entry name" value="SoxG"/>
</dbReference>
<reference evidence="1 2" key="1">
    <citation type="submission" date="2017-08" db="EMBL/GenBank/DDBJ databases">
        <title>Infants hospitalized years apart are colonized by the same room-sourced microbial strains.</title>
        <authorList>
            <person name="Brooks B."/>
            <person name="Olm M.R."/>
            <person name="Firek B.A."/>
            <person name="Baker R."/>
            <person name="Thomas B.C."/>
            <person name="Morowitz M.J."/>
            <person name="Banfield J.F."/>
        </authorList>
    </citation>
    <scope>NUCLEOTIDE SEQUENCE [LARGE SCALE GENOMIC DNA]</scope>
    <source>
        <strain evidence="1">S2_005_003_R2_43</strain>
    </source>
</reference>
<proteinExistence type="predicted"/>
<dbReference type="EMBL" id="QFPN01000012">
    <property type="protein sequence ID" value="PZQ11329.1"/>
    <property type="molecule type" value="Genomic_DNA"/>
</dbReference>
<organism evidence="1 2">
    <name type="scientific">Ancylobacter novellus</name>
    <name type="common">Thiobacillus novellus</name>
    <dbReference type="NCBI Taxonomy" id="921"/>
    <lineage>
        <taxon>Bacteria</taxon>
        <taxon>Pseudomonadati</taxon>
        <taxon>Pseudomonadota</taxon>
        <taxon>Alphaproteobacteria</taxon>
        <taxon>Hyphomicrobiales</taxon>
        <taxon>Xanthobacteraceae</taxon>
        <taxon>Ancylobacter</taxon>
    </lineage>
</organism>
<accession>A0A2W5K5V0</accession>